<gene>
    <name evidence="13" type="primary">g4509</name>
    <name evidence="13" type="ORF">VP750_LOCUS3841</name>
</gene>
<keyword evidence="6" id="KW-0256">Endoplasmic reticulum</keyword>
<comment type="catalytic activity">
    <reaction evidence="11">
        <text>a 1,2-diacyl-sn-glycero-3-phosphoethanolamine(in) = a 1,2-diacyl-sn-glycero-3-phosphoethanolamine(out)</text>
        <dbReference type="Rhea" id="RHEA:38895"/>
        <dbReference type="ChEBI" id="CHEBI:64612"/>
    </reaction>
</comment>
<dbReference type="PANTHER" id="PTHR13190:SF1">
    <property type="entry name" value="AUTOPHAGY-RELATED 2, ISOFORM A"/>
    <property type="match status" value="1"/>
</dbReference>
<evidence type="ECO:0000256" key="8">
    <source>
        <dbReference type="ARBA" id="ARBA00023055"/>
    </source>
</evidence>
<feature type="compositionally biased region" description="Polar residues" evidence="12">
    <location>
        <begin position="336"/>
        <end position="348"/>
    </location>
</feature>
<keyword evidence="5" id="KW-0813">Transport</keyword>
<evidence type="ECO:0000256" key="6">
    <source>
        <dbReference type="ARBA" id="ARBA00022824"/>
    </source>
</evidence>
<evidence type="ECO:0000256" key="12">
    <source>
        <dbReference type="SAM" id="MobiDB-lite"/>
    </source>
</evidence>
<feature type="compositionally biased region" description="Basic and acidic residues" evidence="12">
    <location>
        <begin position="1402"/>
        <end position="1411"/>
    </location>
</feature>
<dbReference type="InterPro" id="IPR026849">
    <property type="entry name" value="ATG2"/>
</dbReference>
<protein>
    <recommendedName>
        <fullName evidence="4">Autophagy-related protein 2</fullName>
    </recommendedName>
</protein>
<feature type="region of interest" description="Disordered" evidence="12">
    <location>
        <begin position="281"/>
        <end position="371"/>
    </location>
</feature>
<comment type="caution">
    <text evidence="13">The sequence shown here is derived from an EMBL/GenBank/DDBJ whole genome shotgun (WGS) entry which is preliminary data.</text>
</comment>
<evidence type="ECO:0000256" key="4">
    <source>
        <dbReference type="ARBA" id="ARBA00018070"/>
    </source>
</evidence>
<reference evidence="13 14" key="1">
    <citation type="submission" date="2024-06" db="EMBL/GenBank/DDBJ databases">
        <authorList>
            <person name="Kraege A."/>
            <person name="Thomma B."/>
        </authorList>
    </citation>
    <scope>NUCLEOTIDE SEQUENCE [LARGE SCALE GENOMIC DNA]</scope>
</reference>
<feature type="region of interest" description="Disordered" evidence="12">
    <location>
        <begin position="1472"/>
        <end position="1513"/>
    </location>
</feature>
<keyword evidence="14" id="KW-1185">Reference proteome</keyword>
<sequence length="2007" mass="210724">MTSLLGNMGADWLLKRAFKFLLKKNLGSILQNEVDLDMLNVSLGTGTLEIHSALLNTDYLDAQLASPYWEIAAGYVGAMRAEIPFTSLYSQAVSLTLDETLITIRPRSTPLKKKAPQASSDSNPAFNPGLDTAAEEALGSEGSGQDPGWADYGLGQATVMDGVRLIAGGIEVVLQRLQLQAKHITLRIELPPVNGPAGPPSLVILHLDSLMYSGDASPPLQAPMPAGNAPAQAPAVALKKHLSFTGLTVELFEDVEEAPSIQEPDASAFSQILECSTASLAQPGYMSPEGSAQTGSSPATTPPQPASASEMADENEVLDWRDHRRRSAETPRQDGAPSNPSKQASSKESPFRQHLESPSSAEPGSEEEPDWDRSHVIICSPAGAGCSGHLDLRLTWQSDEQQHPDIGAELLLDPLQIQLHPHHLPLLGHLSACLDKSAKSNAAAAAAAAQEAALQAEAAARQPPATRSIIEGMLLPDTTAFATEFMTTSWRYNQGSNGEDTDEGGSATEFYDAVASVRSSVSSFMSNTAASIRAGTQSFASATSALGGQLSGDMSRAPSANELPGSDAESPRQQGWQVSTQGKDTDCDYRAHLLAECGDISATFSAGMAGAVSGTVHLWRLEAVEHLPSAPSDMATSAARLREAIKVPDVLPAAPEGPRPVPSFAGVSVLPVKRSLYCSTMSQMSAMSASCGPVSAGHPQVQIWPVMAIAGTQAVSAGTPGVSVQIVPDQKCTTVPKADIHVQAVSIWASLPLLQRLEAFLLPYSMYQQQQLQSTAAISTATATMDRSSRRSAAPSASGGRYNAESALDSLLDDLQEFRADSAHPTPPASSAPARHITCFCPQICIVSMLPAAPSGASVPVCHGYGHVALELICQEPNHEGPLPLMTVGSGRPNAWEAEAALGGVKLFLIGSPYASDFCFSDIAGGPLQANCVVEMVPPHSNQSTGLPSAVTAEVRWSGDKQIAAHTVQRAWEHVRAHADAGSASSASSSVDDVHFQEALLASSPLFISISAPEVLADISRADLAALWHGLDALLQWQAEVAAKAAAGGYAVEVPAVQTAFLLDIGVKANLQNVTQGLEVDMQARGAAAFTADLEMVRAFGVSGLGGCVEASSMSVQATGATLKSGPQGDCLLHVPASPEMPSKGSPSIQLRHVQRPVLYREAPGGLQGAASPASIRGEVSMEAQASVTVTGGTISASEGDLTLPWLGQLGNFFAIGYGDEAAAPQAPPVARTTSIALRDCALRYEPPSHNSASSSLTDASPVAAAFFVGSMDTRIEPAAPTLELALQSCSLFCIDVSSRSSAWAAPSVVDLPGSHLIRAGYSLVASEPCLRLSFSLGTREEGVSETVISNERLHAALTAPAFHLVATLAQQIAGAGGDDGVGQLGAAGQRSSSGSIHMSRHRDESMERAESGGSATRVNVCVMEGVQEDAYRGVSAGNPASPEGAWLDQEPDEALEQGTDVLITFPDAQPTGASERLESARHLSSSVTYSGGVPSGSEEHHSSIGQADPNTATEEQGRWFREGSDGDAMGPPKIISEHVPVPLEQPPGSFRGGGGFGQVVLGDLPDDYPPSASRLTLKDIRVCIQLCTDAEDTGDPMQPSSRPRIELDVQGLCLQADTFRAGAPRIRRTALSVRHAELRDCAPRPEGGHGWRKIICYHTTANVPRGALACLLQVELEAVRPGEGEGSEEELRLSIALLPLRLRIDQAVVDFCQVFFAPPKPDEGDGEIIDWVEEDEDSGYMTPPADTQPPTGADVFFQRAEIWGFSVMIDYWPRRLDLAALKAGNLAEVLNLAPWGNVLLQLPPVRLSGAHGWSSLGTSLGDQWLKEITTNQAHKFLTGYAPIRSMARVGAAAGALLMIPAEQLKQGSQPRVNVPPVSRQVQRGLTRLTRAILAEMLGLSASALGSVQVALTGTSDSGTEQPAGLKEGLKVASERLSWGFSRGAKALASSRRASDSLSAKARRALRAAPQALVAPLSGGAAAARAALLGARNALDPERYEESRHSR</sequence>
<keyword evidence="7" id="KW-0072">Autophagy</keyword>
<accession>A0ABP1FXC9</accession>
<evidence type="ECO:0000256" key="11">
    <source>
        <dbReference type="ARBA" id="ARBA00024615"/>
    </source>
</evidence>
<feature type="compositionally biased region" description="Basic and acidic residues" evidence="12">
    <location>
        <begin position="318"/>
        <end position="332"/>
    </location>
</feature>
<name>A0ABP1FXC9_9CHLO</name>
<keyword evidence="8" id="KW-0445">Lipid transport</keyword>
<evidence type="ECO:0000256" key="5">
    <source>
        <dbReference type="ARBA" id="ARBA00022448"/>
    </source>
</evidence>
<evidence type="ECO:0000256" key="9">
    <source>
        <dbReference type="ARBA" id="ARBA00023136"/>
    </source>
</evidence>
<evidence type="ECO:0000313" key="14">
    <source>
        <dbReference type="Proteomes" id="UP001497392"/>
    </source>
</evidence>
<evidence type="ECO:0000313" key="13">
    <source>
        <dbReference type="EMBL" id="CAL5222182.1"/>
    </source>
</evidence>
<comment type="subcellular location">
    <subcellularLocation>
        <location evidence="1">Endoplasmic reticulum membrane</location>
        <topology evidence="1">Peripheral membrane protein</topology>
    </subcellularLocation>
    <subcellularLocation>
        <location evidence="2">Preautophagosomal structure membrane</location>
        <topology evidence="2">Peripheral membrane protein</topology>
    </subcellularLocation>
</comment>
<proteinExistence type="inferred from homology"/>
<dbReference type="Pfam" id="PF13329">
    <property type="entry name" value="ATG2_CAD"/>
    <property type="match status" value="2"/>
</dbReference>
<feature type="compositionally biased region" description="Polar residues" evidence="12">
    <location>
        <begin position="1504"/>
        <end position="1513"/>
    </location>
</feature>
<keyword evidence="9" id="KW-0472">Membrane</keyword>
<feature type="region of interest" description="Disordered" evidence="12">
    <location>
        <begin position="783"/>
        <end position="802"/>
    </location>
</feature>
<feature type="region of interest" description="Disordered" evidence="12">
    <location>
        <begin position="547"/>
        <end position="581"/>
    </location>
</feature>
<evidence type="ECO:0000256" key="10">
    <source>
        <dbReference type="ARBA" id="ARBA00024479"/>
    </source>
</evidence>
<feature type="compositionally biased region" description="Low complexity" evidence="12">
    <location>
        <begin position="290"/>
        <end position="299"/>
    </location>
</feature>
<dbReference type="PANTHER" id="PTHR13190">
    <property type="entry name" value="AUTOPHAGY-RELATED 2, ISOFORM A"/>
    <property type="match status" value="1"/>
</dbReference>
<dbReference type="EMBL" id="CAXHTA020000006">
    <property type="protein sequence ID" value="CAL5222182.1"/>
    <property type="molecule type" value="Genomic_DNA"/>
</dbReference>
<feature type="compositionally biased region" description="Polar residues" evidence="12">
    <location>
        <begin position="571"/>
        <end position="581"/>
    </location>
</feature>
<evidence type="ECO:0000256" key="1">
    <source>
        <dbReference type="ARBA" id="ARBA00004406"/>
    </source>
</evidence>
<dbReference type="Proteomes" id="UP001497392">
    <property type="component" value="Unassembled WGS sequence"/>
</dbReference>
<evidence type="ECO:0000256" key="7">
    <source>
        <dbReference type="ARBA" id="ARBA00023006"/>
    </source>
</evidence>
<feature type="region of interest" description="Disordered" evidence="12">
    <location>
        <begin position="1384"/>
        <end position="1416"/>
    </location>
</feature>
<comment type="similarity">
    <text evidence="3">Belongs to the ATG2 family.</text>
</comment>
<evidence type="ECO:0000256" key="3">
    <source>
        <dbReference type="ARBA" id="ARBA00009714"/>
    </source>
</evidence>
<comment type="catalytic activity">
    <reaction evidence="10">
        <text>a 1,2-diacyl-sn-glycero-3-phospho-L-serine(in) = a 1,2-diacyl-sn-glycero-3-phospho-L-serine(out)</text>
        <dbReference type="Rhea" id="RHEA:38663"/>
        <dbReference type="ChEBI" id="CHEBI:57262"/>
    </reaction>
</comment>
<feature type="region of interest" description="Disordered" evidence="12">
    <location>
        <begin position="108"/>
        <end position="131"/>
    </location>
</feature>
<evidence type="ECO:0000256" key="2">
    <source>
        <dbReference type="ARBA" id="ARBA00004623"/>
    </source>
</evidence>
<organism evidence="13 14">
    <name type="scientific">Coccomyxa viridis</name>
    <dbReference type="NCBI Taxonomy" id="1274662"/>
    <lineage>
        <taxon>Eukaryota</taxon>
        <taxon>Viridiplantae</taxon>
        <taxon>Chlorophyta</taxon>
        <taxon>core chlorophytes</taxon>
        <taxon>Trebouxiophyceae</taxon>
        <taxon>Trebouxiophyceae incertae sedis</taxon>
        <taxon>Coccomyxaceae</taxon>
        <taxon>Coccomyxa</taxon>
    </lineage>
</organism>